<organism evidence="4 5">
    <name type="scientific">Amycolatopsis methanolica 239</name>
    <dbReference type="NCBI Taxonomy" id="1068978"/>
    <lineage>
        <taxon>Bacteria</taxon>
        <taxon>Bacillati</taxon>
        <taxon>Actinomycetota</taxon>
        <taxon>Actinomycetes</taxon>
        <taxon>Pseudonocardiales</taxon>
        <taxon>Pseudonocardiaceae</taxon>
        <taxon>Amycolatopsis</taxon>
        <taxon>Amycolatopsis methanolica group</taxon>
    </lineage>
</organism>
<dbReference type="InterPro" id="IPR015421">
    <property type="entry name" value="PyrdxlP-dep_Trfase_major"/>
</dbReference>
<dbReference type="KEGG" id="amq:AMETH_0364"/>
<dbReference type="eggNOG" id="COG0001">
    <property type="taxonomic scope" value="Bacteria"/>
</dbReference>
<dbReference type="SUPFAM" id="SSF53383">
    <property type="entry name" value="PLP-dependent transferases"/>
    <property type="match status" value="1"/>
</dbReference>
<dbReference type="Gene3D" id="3.40.640.10">
    <property type="entry name" value="Type I PLP-dependent aspartate aminotransferase-like (Major domain)"/>
    <property type="match status" value="1"/>
</dbReference>
<dbReference type="AlphaFoldDB" id="A0A076MN80"/>
<dbReference type="HOGENOM" id="CLU_2056427_0_0_11"/>
<dbReference type="STRING" id="1068978.AMETH_0364"/>
<proteinExistence type="predicted"/>
<reference evidence="4 5" key="1">
    <citation type="submission" date="2014-07" db="EMBL/GenBank/DDBJ databases">
        <title>Whole Genome Sequence of the Amycolatopsis methanolica 239.</title>
        <authorList>
            <person name="Tang B."/>
        </authorList>
    </citation>
    <scope>NUCLEOTIDE SEQUENCE [LARGE SCALE GENOMIC DNA]</scope>
    <source>
        <strain evidence="4 5">239</strain>
    </source>
</reference>
<dbReference type="GO" id="GO:0017000">
    <property type="term" value="P:antibiotic biosynthetic process"/>
    <property type="evidence" value="ECO:0007669"/>
    <property type="project" value="UniProtKB-KW"/>
</dbReference>
<evidence type="ECO:0000313" key="4">
    <source>
        <dbReference type="EMBL" id="AIJ20456.1"/>
    </source>
</evidence>
<evidence type="ECO:0000256" key="1">
    <source>
        <dbReference type="ARBA" id="ARBA00001933"/>
    </source>
</evidence>
<dbReference type="RefSeq" id="WP_017986323.1">
    <property type="nucleotide sequence ID" value="NZ_AQUL01000001.1"/>
</dbReference>
<dbReference type="EMBL" id="CP009110">
    <property type="protein sequence ID" value="AIJ20456.1"/>
    <property type="molecule type" value="Genomic_DNA"/>
</dbReference>
<evidence type="ECO:0000256" key="3">
    <source>
        <dbReference type="SAM" id="MobiDB-lite"/>
    </source>
</evidence>
<accession>A0A076MN80</accession>
<gene>
    <name evidence="4" type="ORF">AMETH_0364</name>
</gene>
<dbReference type="PANTHER" id="PTHR43713">
    <property type="entry name" value="GLUTAMATE-1-SEMIALDEHYDE 2,1-AMINOMUTASE"/>
    <property type="match status" value="1"/>
</dbReference>
<sequence>MTLLGQGPNFLGHAPEQVVDAVAEACPGGVIYGGQHELEVRASELVCRALGWADMVRFGVSGTESVQGALRLARGATGRTKVVRALAGRESLMSRLGTGEVNHSGGAGGPGAGAACRGR</sequence>
<name>A0A076MN80_AMYME</name>
<evidence type="ECO:0000256" key="2">
    <source>
        <dbReference type="ARBA" id="ARBA00023194"/>
    </source>
</evidence>
<evidence type="ECO:0000313" key="5">
    <source>
        <dbReference type="Proteomes" id="UP000062973"/>
    </source>
</evidence>
<comment type="cofactor">
    <cofactor evidence="1">
        <name>pyridoxal 5'-phosphate</name>
        <dbReference type="ChEBI" id="CHEBI:597326"/>
    </cofactor>
</comment>
<feature type="region of interest" description="Disordered" evidence="3">
    <location>
        <begin position="97"/>
        <end position="119"/>
    </location>
</feature>
<dbReference type="PANTHER" id="PTHR43713:SF3">
    <property type="entry name" value="GLUTAMATE-1-SEMIALDEHYDE 2,1-AMINOMUTASE 1, CHLOROPLASTIC-RELATED"/>
    <property type="match status" value="1"/>
</dbReference>
<dbReference type="Proteomes" id="UP000062973">
    <property type="component" value="Chromosome"/>
</dbReference>
<protein>
    <submittedName>
        <fullName evidence="4">Glutamate-1-semialdehyde-2,1-aminomutase</fullName>
    </submittedName>
</protein>
<dbReference type="InterPro" id="IPR015422">
    <property type="entry name" value="PyrdxlP-dep_Trfase_small"/>
</dbReference>
<dbReference type="PATRIC" id="fig|1068978.7.peg.387"/>
<keyword evidence="5" id="KW-1185">Reference proteome</keyword>
<keyword evidence="2" id="KW-0045">Antibiotic biosynthesis</keyword>
<dbReference type="Gene3D" id="3.90.1150.10">
    <property type="entry name" value="Aspartate Aminotransferase, domain 1"/>
    <property type="match status" value="1"/>
</dbReference>
<dbReference type="InterPro" id="IPR015424">
    <property type="entry name" value="PyrdxlP-dep_Trfase"/>
</dbReference>